<dbReference type="SUPFAM" id="SSF53955">
    <property type="entry name" value="Lysozyme-like"/>
    <property type="match status" value="1"/>
</dbReference>
<dbReference type="Proteomes" id="UP001519363">
    <property type="component" value="Unassembled WGS sequence"/>
</dbReference>
<keyword evidence="3" id="KW-0732">Signal</keyword>
<evidence type="ECO:0000256" key="1">
    <source>
        <dbReference type="ARBA" id="ARBA00022821"/>
    </source>
</evidence>
<dbReference type="InterPro" id="IPR023346">
    <property type="entry name" value="Lysozyme-like_dom_sf"/>
</dbReference>
<keyword evidence="6" id="KW-1185">Reference proteome</keyword>
<dbReference type="Gene3D" id="1.10.530.10">
    <property type="match status" value="1"/>
</dbReference>
<dbReference type="InterPro" id="IPR000726">
    <property type="entry name" value="Glyco_hydro_19_cat"/>
</dbReference>
<evidence type="ECO:0000256" key="3">
    <source>
        <dbReference type="SAM" id="SignalP"/>
    </source>
</evidence>
<keyword evidence="1" id="KW-0611">Plant defense</keyword>
<dbReference type="CDD" id="cd00325">
    <property type="entry name" value="chitinase_GH19"/>
    <property type="match status" value="1"/>
</dbReference>
<sequence length="231" mass="25426">MRRVLGIALALFALLGLGTPALASPGGRLPVTKAQFEQMFPQKLPFYTYEGLRAVLETYPRFANSGGWVTRRREVAAFLAQVDHESGALRYLINQNPATWPLFCDDKQPYGCPAGRTAYHGRGPIMLSWNFNYHNAGQAIGKDLLNQPDLVQTDPAVSWTTAVWYWMTQIGGAEQSSHQAMVRGLGFGETIRAINHPECDGGNPAAMAHRVDSYRRFTTILGVSPGRGLTC</sequence>
<feature type="signal peptide" evidence="3">
    <location>
        <begin position="1"/>
        <end position="23"/>
    </location>
</feature>
<proteinExistence type="predicted"/>
<feature type="chain" id="PRO_5046346885" description="Glycoside hydrolase family 19 catalytic domain-containing protein" evidence="3">
    <location>
        <begin position="24"/>
        <end position="231"/>
    </location>
</feature>
<dbReference type="Pfam" id="PF00182">
    <property type="entry name" value="Glyco_hydro_19"/>
    <property type="match status" value="1"/>
</dbReference>
<gene>
    <name evidence="5" type="ORF">JOF53_001133</name>
</gene>
<evidence type="ECO:0000313" key="6">
    <source>
        <dbReference type="Proteomes" id="UP001519363"/>
    </source>
</evidence>
<evidence type="ECO:0000259" key="4">
    <source>
        <dbReference type="Pfam" id="PF00182"/>
    </source>
</evidence>
<reference evidence="5 6" key="1">
    <citation type="submission" date="2021-03" db="EMBL/GenBank/DDBJ databases">
        <title>Sequencing the genomes of 1000 actinobacteria strains.</title>
        <authorList>
            <person name="Klenk H.-P."/>
        </authorList>
    </citation>
    <scope>NUCLEOTIDE SEQUENCE [LARGE SCALE GENOMIC DNA]</scope>
    <source>
        <strain evidence="5 6">DSM 44580</strain>
    </source>
</reference>
<dbReference type="PANTHER" id="PTHR22595">
    <property type="entry name" value="CHITINASE-RELATED"/>
    <property type="match status" value="1"/>
</dbReference>
<keyword evidence="2" id="KW-1015">Disulfide bond</keyword>
<comment type="caution">
    <text evidence="5">The sequence shown here is derived from an EMBL/GenBank/DDBJ whole genome shotgun (WGS) entry which is preliminary data.</text>
</comment>
<organism evidence="5 6">
    <name type="scientific">Crossiella equi</name>
    <dbReference type="NCBI Taxonomy" id="130796"/>
    <lineage>
        <taxon>Bacteria</taxon>
        <taxon>Bacillati</taxon>
        <taxon>Actinomycetota</taxon>
        <taxon>Actinomycetes</taxon>
        <taxon>Pseudonocardiales</taxon>
        <taxon>Pseudonocardiaceae</taxon>
        <taxon>Crossiella</taxon>
    </lineage>
</organism>
<accession>A0ABS5A6N4</accession>
<protein>
    <recommendedName>
        <fullName evidence="4">Glycoside hydrolase family 19 catalytic domain-containing protein</fullName>
    </recommendedName>
</protein>
<dbReference type="InterPro" id="IPR016283">
    <property type="entry name" value="Glyco_hydro_19"/>
</dbReference>
<evidence type="ECO:0000256" key="2">
    <source>
        <dbReference type="ARBA" id="ARBA00023157"/>
    </source>
</evidence>
<dbReference type="EMBL" id="JAGIOO010000001">
    <property type="protein sequence ID" value="MBP2472261.1"/>
    <property type="molecule type" value="Genomic_DNA"/>
</dbReference>
<dbReference type="Gene3D" id="3.30.20.10">
    <property type="entry name" value="Endochitinase, domain 2"/>
    <property type="match status" value="1"/>
</dbReference>
<feature type="domain" description="Glycoside hydrolase family 19 catalytic" evidence="4">
    <location>
        <begin position="45"/>
        <end position="231"/>
    </location>
</feature>
<evidence type="ECO:0000313" key="5">
    <source>
        <dbReference type="EMBL" id="MBP2472261.1"/>
    </source>
</evidence>
<name>A0ABS5A6N4_9PSEU</name>
<dbReference type="RefSeq" id="WP_086783454.1">
    <property type="nucleotide sequence ID" value="NZ_JAGIOO010000001.1"/>
</dbReference>
<dbReference type="PANTHER" id="PTHR22595:SF79">
    <property type="entry name" value="CHITINASE 12"/>
    <property type="match status" value="1"/>
</dbReference>
<dbReference type="PIRSF" id="PIRSF001060">
    <property type="entry name" value="Endochitinase"/>
    <property type="match status" value="1"/>
</dbReference>